<proteinExistence type="predicted"/>
<keyword evidence="2" id="KW-1185">Reference proteome</keyword>
<evidence type="ECO:0000313" key="1">
    <source>
        <dbReference type="EMBL" id="OMP04237.1"/>
    </source>
</evidence>
<dbReference type="Proteomes" id="UP000187203">
    <property type="component" value="Unassembled WGS sequence"/>
</dbReference>
<gene>
    <name evidence="1" type="ORF">COLO4_09823</name>
</gene>
<reference evidence="2" key="1">
    <citation type="submission" date="2013-09" db="EMBL/GenBank/DDBJ databases">
        <title>Corchorus olitorius genome sequencing.</title>
        <authorList>
            <person name="Alam M."/>
            <person name="Haque M.S."/>
            <person name="Islam M.S."/>
            <person name="Emdad E.M."/>
            <person name="Islam M.M."/>
            <person name="Ahmed B."/>
            <person name="Halim A."/>
            <person name="Hossen Q.M.M."/>
            <person name="Hossain M.Z."/>
            <person name="Ahmed R."/>
            <person name="Khan M.M."/>
            <person name="Islam R."/>
            <person name="Rashid M.M."/>
            <person name="Khan S.A."/>
            <person name="Rahman M.S."/>
            <person name="Alam M."/>
            <person name="Yahiya A.S."/>
            <person name="Khan M.S."/>
            <person name="Azam M.S."/>
            <person name="Haque T."/>
            <person name="Lashkar M.Z.H."/>
            <person name="Akhand A.I."/>
            <person name="Morshed G."/>
            <person name="Roy S."/>
            <person name="Uddin K.S."/>
            <person name="Rabeya T."/>
            <person name="Hossain A.S."/>
            <person name="Chowdhury A."/>
            <person name="Snigdha A.R."/>
            <person name="Mortoza M.S."/>
            <person name="Matin S.A."/>
            <person name="Hoque S.M.E."/>
            <person name="Islam M.K."/>
            <person name="Roy D.K."/>
            <person name="Haider R."/>
            <person name="Moosa M.M."/>
            <person name="Elias S.M."/>
            <person name="Hasan A.M."/>
            <person name="Jahan S."/>
            <person name="Shafiuddin M."/>
            <person name="Mahmood N."/>
            <person name="Shommy N.S."/>
        </authorList>
    </citation>
    <scope>NUCLEOTIDE SEQUENCE [LARGE SCALE GENOMIC DNA]</scope>
    <source>
        <strain evidence="2">cv. O-4</strain>
    </source>
</reference>
<accession>A0A1R3KAW5</accession>
<comment type="caution">
    <text evidence="1">The sequence shown here is derived from an EMBL/GenBank/DDBJ whole genome shotgun (WGS) entry which is preliminary data.</text>
</comment>
<sequence>MALAPQALPGETGSEIWLLKSHGPPFTKFSRPGL</sequence>
<dbReference type="EMBL" id="AWUE01014273">
    <property type="protein sequence ID" value="OMP04237.1"/>
    <property type="molecule type" value="Genomic_DNA"/>
</dbReference>
<protein>
    <submittedName>
        <fullName evidence="1">Uncharacterized protein</fullName>
    </submittedName>
</protein>
<dbReference type="AlphaFoldDB" id="A0A1R3KAW5"/>
<evidence type="ECO:0000313" key="2">
    <source>
        <dbReference type="Proteomes" id="UP000187203"/>
    </source>
</evidence>
<name>A0A1R3KAW5_9ROSI</name>
<organism evidence="1 2">
    <name type="scientific">Corchorus olitorius</name>
    <dbReference type="NCBI Taxonomy" id="93759"/>
    <lineage>
        <taxon>Eukaryota</taxon>
        <taxon>Viridiplantae</taxon>
        <taxon>Streptophyta</taxon>
        <taxon>Embryophyta</taxon>
        <taxon>Tracheophyta</taxon>
        <taxon>Spermatophyta</taxon>
        <taxon>Magnoliopsida</taxon>
        <taxon>eudicotyledons</taxon>
        <taxon>Gunneridae</taxon>
        <taxon>Pentapetalae</taxon>
        <taxon>rosids</taxon>
        <taxon>malvids</taxon>
        <taxon>Malvales</taxon>
        <taxon>Malvaceae</taxon>
        <taxon>Grewioideae</taxon>
        <taxon>Apeibeae</taxon>
        <taxon>Corchorus</taxon>
    </lineage>
</organism>